<dbReference type="EMBL" id="BDQV01000319">
    <property type="protein sequence ID" value="GAY62716.1"/>
    <property type="molecule type" value="Genomic_DNA"/>
</dbReference>
<dbReference type="AlphaFoldDB" id="A0A2H5QDL0"/>
<accession>A0A2H5QDL0</accession>
<protein>
    <submittedName>
        <fullName evidence="1">Uncharacterized protein</fullName>
    </submittedName>
</protein>
<evidence type="ECO:0000313" key="1">
    <source>
        <dbReference type="EMBL" id="GAY62716.1"/>
    </source>
</evidence>
<name>A0A2H5QDL0_CITUN</name>
<keyword evidence="2" id="KW-1185">Reference proteome</keyword>
<gene>
    <name evidence="1" type="ORF">CUMW_220030</name>
</gene>
<comment type="caution">
    <text evidence="1">The sequence shown here is derived from an EMBL/GenBank/DDBJ whole genome shotgun (WGS) entry which is preliminary data.</text>
</comment>
<sequence>MGSSLLFPATLVTGVCWSRVQLKVPRFCVRASLDTNVSDMSVNDFNWSGKPKKEAKSLSVPFGGAHYL</sequence>
<proteinExistence type="predicted"/>
<evidence type="ECO:0000313" key="2">
    <source>
        <dbReference type="Proteomes" id="UP000236630"/>
    </source>
</evidence>
<organism evidence="1 2">
    <name type="scientific">Citrus unshiu</name>
    <name type="common">Satsuma mandarin</name>
    <name type="synonym">Citrus nobilis var. unshiu</name>
    <dbReference type="NCBI Taxonomy" id="55188"/>
    <lineage>
        <taxon>Eukaryota</taxon>
        <taxon>Viridiplantae</taxon>
        <taxon>Streptophyta</taxon>
        <taxon>Embryophyta</taxon>
        <taxon>Tracheophyta</taxon>
        <taxon>Spermatophyta</taxon>
        <taxon>Magnoliopsida</taxon>
        <taxon>eudicotyledons</taxon>
        <taxon>Gunneridae</taxon>
        <taxon>Pentapetalae</taxon>
        <taxon>rosids</taxon>
        <taxon>malvids</taxon>
        <taxon>Sapindales</taxon>
        <taxon>Rutaceae</taxon>
        <taxon>Aurantioideae</taxon>
        <taxon>Citrus</taxon>
    </lineage>
</organism>
<reference evidence="1 2" key="1">
    <citation type="journal article" date="2017" name="Front. Genet.">
        <title>Draft sequencing of the heterozygous diploid genome of Satsuma (Citrus unshiu Marc.) using a hybrid assembly approach.</title>
        <authorList>
            <person name="Shimizu T."/>
            <person name="Tanizawa Y."/>
            <person name="Mochizuki T."/>
            <person name="Nagasaki H."/>
            <person name="Yoshioka T."/>
            <person name="Toyoda A."/>
            <person name="Fujiyama A."/>
            <person name="Kaminuma E."/>
            <person name="Nakamura Y."/>
        </authorList>
    </citation>
    <scope>NUCLEOTIDE SEQUENCE [LARGE SCALE GENOMIC DNA]</scope>
    <source>
        <strain evidence="2">cv. Miyagawa wase</strain>
    </source>
</reference>
<dbReference type="Proteomes" id="UP000236630">
    <property type="component" value="Unassembled WGS sequence"/>
</dbReference>